<gene>
    <name evidence="2" type="ordered locus">DP0968</name>
</gene>
<dbReference type="InterPro" id="IPR027396">
    <property type="entry name" value="DsrEFH-like"/>
</dbReference>
<dbReference type="SUPFAM" id="SSF64307">
    <property type="entry name" value="SirA-like"/>
    <property type="match status" value="1"/>
</dbReference>
<evidence type="ECO:0000259" key="1">
    <source>
        <dbReference type="Pfam" id="PF01206"/>
    </source>
</evidence>
<proteinExistence type="predicted"/>
<dbReference type="InterPro" id="IPR001455">
    <property type="entry name" value="TusA-like"/>
</dbReference>
<dbReference type="eggNOG" id="COG0425">
    <property type="taxonomic scope" value="Bacteria"/>
</dbReference>
<keyword evidence="3" id="KW-1185">Reference proteome</keyword>
<dbReference type="AlphaFoldDB" id="Q6APM7"/>
<dbReference type="STRING" id="177439.DP0968"/>
<name>Q6APM7_DESPS</name>
<dbReference type="Pfam" id="PF01206">
    <property type="entry name" value="TusA"/>
    <property type="match status" value="1"/>
</dbReference>
<dbReference type="NCBIfam" id="TIGR03527">
    <property type="entry name" value="selenium_YedF"/>
    <property type="match status" value="1"/>
</dbReference>
<dbReference type="KEGG" id="dps:DP0968"/>
<feature type="domain" description="UPF0033" evidence="1">
    <location>
        <begin position="23"/>
        <end position="86"/>
    </location>
</feature>
<accession>Q6APM7</accession>
<protein>
    <recommendedName>
        <fullName evidence="1">UPF0033 domain-containing protein</fullName>
    </recommendedName>
</protein>
<dbReference type="EMBL" id="CR522870">
    <property type="protein sequence ID" value="CAG35697.1"/>
    <property type="molecule type" value="Genomic_DNA"/>
</dbReference>
<dbReference type="SUPFAM" id="SSF75169">
    <property type="entry name" value="DsrEFH-like"/>
    <property type="match status" value="1"/>
</dbReference>
<dbReference type="Gene3D" id="3.30.110.40">
    <property type="entry name" value="TusA-like domain"/>
    <property type="match status" value="1"/>
</dbReference>
<dbReference type="InterPro" id="IPR036868">
    <property type="entry name" value="TusA-like_sf"/>
</dbReference>
<evidence type="ECO:0000313" key="3">
    <source>
        <dbReference type="Proteomes" id="UP000000602"/>
    </source>
</evidence>
<sequence>MALSLKTEQISFRFHRGFTMSTTIDACGLPCPGPVLLAKDAIEQPGNDQLTILLDNQASEENVSRFLQSQGFQVETGKRGEIFEVRATRSGEFVASSLTAPDKQEAGEQKIVVMITSEYLGAGDKLLGEKLMISFIKTLKEMGPDLWQLIFVNGGVKLTLASSPVLRELQEYERAGTIVLACGTCLEHFGLMPEKEVGSATNMLDIVSATQLADKVITIS</sequence>
<evidence type="ECO:0000313" key="2">
    <source>
        <dbReference type="EMBL" id="CAG35697.1"/>
    </source>
</evidence>
<dbReference type="CDD" id="cd03421">
    <property type="entry name" value="SirA_like_N"/>
    <property type="match status" value="1"/>
</dbReference>
<reference evidence="3" key="1">
    <citation type="journal article" date="2004" name="Environ. Microbiol.">
        <title>The genome of Desulfotalea psychrophila, a sulfate-reducing bacterium from permanently cold Arctic sediments.</title>
        <authorList>
            <person name="Rabus R."/>
            <person name="Ruepp A."/>
            <person name="Frickey T."/>
            <person name="Rattei T."/>
            <person name="Fartmann B."/>
            <person name="Stark M."/>
            <person name="Bauer M."/>
            <person name="Zibat A."/>
            <person name="Lombardot T."/>
            <person name="Becker I."/>
            <person name="Amann J."/>
            <person name="Gellner K."/>
            <person name="Teeling H."/>
            <person name="Leuschner W.D."/>
            <person name="Gloeckner F.-O."/>
            <person name="Lupas A.N."/>
            <person name="Amann R."/>
            <person name="Klenk H.-P."/>
        </authorList>
    </citation>
    <scope>NUCLEOTIDE SEQUENCE [LARGE SCALE GENOMIC DNA]</scope>
    <source>
        <strain evidence="3">DSM 12343 / LSv54</strain>
    </source>
</reference>
<organism evidence="2 3">
    <name type="scientific">Desulfotalea psychrophila (strain LSv54 / DSM 12343)</name>
    <dbReference type="NCBI Taxonomy" id="177439"/>
    <lineage>
        <taxon>Bacteria</taxon>
        <taxon>Pseudomonadati</taxon>
        <taxon>Thermodesulfobacteriota</taxon>
        <taxon>Desulfobulbia</taxon>
        <taxon>Desulfobulbales</taxon>
        <taxon>Desulfocapsaceae</taxon>
        <taxon>Desulfotalea</taxon>
    </lineage>
</organism>
<dbReference type="Proteomes" id="UP000000602">
    <property type="component" value="Chromosome"/>
</dbReference>
<dbReference type="HOGENOM" id="CLU_097491_0_0_7"/>
<dbReference type="InterPro" id="IPR019870">
    <property type="entry name" value="Se_metab_YedF"/>
</dbReference>